<name>A0AA37X576_9RHOB</name>
<reference evidence="3 4" key="1">
    <citation type="journal article" date="2014" name="Int. J. Syst. Evol. Microbiol.">
        <title>Complete genome sequence of Corynebacterium casei LMG S-19264T (=DSM 44701T), isolated from a smear-ripened cheese.</title>
        <authorList>
            <consortium name="US DOE Joint Genome Institute (JGI-PGF)"/>
            <person name="Walter F."/>
            <person name="Albersmeier A."/>
            <person name="Kalinowski J."/>
            <person name="Ruckert C."/>
        </authorList>
    </citation>
    <scope>NUCLEOTIDE SEQUENCE [LARGE SCALE GENOMIC DNA]</scope>
    <source>
        <strain evidence="3 4">NBRC 111766</strain>
    </source>
</reference>
<dbReference type="Proteomes" id="UP001157355">
    <property type="component" value="Unassembled WGS sequence"/>
</dbReference>
<dbReference type="EMBL" id="BSPP01000010">
    <property type="protein sequence ID" value="GLS87711.1"/>
    <property type="molecule type" value="Genomic_DNA"/>
</dbReference>
<dbReference type="Gene3D" id="1.10.260.40">
    <property type="entry name" value="lambda repressor-like DNA-binding domains"/>
    <property type="match status" value="1"/>
</dbReference>
<dbReference type="PROSITE" id="PS50943">
    <property type="entry name" value="HTH_CROC1"/>
    <property type="match status" value="1"/>
</dbReference>
<evidence type="ECO:0000259" key="2">
    <source>
        <dbReference type="PROSITE" id="PS50943"/>
    </source>
</evidence>
<organism evidence="3 4">
    <name type="scientific">Cypionkella aquatica</name>
    <dbReference type="NCBI Taxonomy" id="1756042"/>
    <lineage>
        <taxon>Bacteria</taxon>
        <taxon>Pseudomonadati</taxon>
        <taxon>Pseudomonadota</taxon>
        <taxon>Alphaproteobacteria</taxon>
        <taxon>Rhodobacterales</taxon>
        <taxon>Paracoccaceae</taxon>
        <taxon>Cypionkella</taxon>
    </lineage>
</organism>
<gene>
    <name evidence="3" type="ORF">GCM10010873_26850</name>
</gene>
<dbReference type="RefSeq" id="WP_284325885.1">
    <property type="nucleotide sequence ID" value="NZ_BSPP01000010.1"/>
</dbReference>
<sequence>MKLSLTAALKRNKMSQTALADAVGVGKGFMSEIISGKKNPSMETLSKIMEVLNATPSEIMPGQAGLTATISLEVPSDHSEPASRGFSENQAKPWQGNGTEGQLNLDGLTLSIRHPVHYELVRPSPSLSLLAGDVLLVDLGTPPEAGDLILIGLIDQTGTNAATLVRRYIPPFAVTADPNEPQPYVELEKDGLASWRGTIKSMFRPKM</sequence>
<evidence type="ECO:0000256" key="1">
    <source>
        <dbReference type="SAM" id="MobiDB-lite"/>
    </source>
</evidence>
<dbReference type="CDD" id="cd00093">
    <property type="entry name" value="HTH_XRE"/>
    <property type="match status" value="1"/>
</dbReference>
<feature type="region of interest" description="Disordered" evidence="1">
    <location>
        <begin position="75"/>
        <end position="99"/>
    </location>
</feature>
<protein>
    <recommendedName>
        <fullName evidence="2">HTH cro/C1-type domain-containing protein</fullName>
    </recommendedName>
</protein>
<dbReference type="GO" id="GO:0003677">
    <property type="term" value="F:DNA binding"/>
    <property type="evidence" value="ECO:0007669"/>
    <property type="project" value="InterPro"/>
</dbReference>
<comment type="caution">
    <text evidence="3">The sequence shown here is derived from an EMBL/GenBank/DDBJ whole genome shotgun (WGS) entry which is preliminary data.</text>
</comment>
<dbReference type="Pfam" id="PF01381">
    <property type="entry name" value="HTH_3"/>
    <property type="match status" value="1"/>
</dbReference>
<proteinExistence type="predicted"/>
<dbReference type="InterPro" id="IPR010982">
    <property type="entry name" value="Lambda_DNA-bd_dom_sf"/>
</dbReference>
<accession>A0AA37X576</accession>
<dbReference type="AlphaFoldDB" id="A0AA37X576"/>
<feature type="domain" description="HTH cro/C1-type" evidence="2">
    <location>
        <begin position="5"/>
        <end position="59"/>
    </location>
</feature>
<evidence type="ECO:0000313" key="4">
    <source>
        <dbReference type="Proteomes" id="UP001157355"/>
    </source>
</evidence>
<dbReference type="SUPFAM" id="SSF47413">
    <property type="entry name" value="lambda repressor-like DNA-binding domains"/>
    <property type="match status" value="1"/>
</dbReference>
<dbReference type="SMART" id="SM00530">
    <property type="entry name" value="HTH_XRE"/>
    <property type="match status" value="1"/>
</dbReference>
<evidence type="ECO:0000313" key="3">
    <source>
        <dbReference type="EMBL" id="GLS87711.1"/>
    </source>
</evidence>
<keyword evidence="4" id="KW-1185">Reference proteome</keyword>
<dbReference type="InterPro" id="IPR001387">
    <property type="entry name" value="Cro/C1-type_HTH"/>
</dbReference>
<feature type="compositionally biased region" description="Polar residues" evidence="1">
    <location>
        <begin position="86"/>
        <end position="99"/>
    </location>
</feature>